<evidence type="ECO:0000256" key="1">
    <source>
        <dbReference type="SAM" id="MobiDB-lite"/>
    </source>
</evidence>
<dbReference type="OrthoDB" id="6872885at2"/>
<proteinExistence type="predicted"/>
<sequence>MKIARCPVCHSDLHLDALMEDDAGRELLALILPLPGSCARHLIAYIGLFRPEKSNLSNARALKLAREVLDLYPPGRVLAHALSETVERLRAKRNAGDKKPLTNHAYLATVYSTSKELFAKTSTVDARERQQGEKPSPGRDSEDAYFENFQRMGIDLNKVHGGPEWLAKKEREKEKRDE</sequence>
<name>A0A2X4UJZ1_9GAMM</name>
<feature type="region of interest" description="Disordered" evidence="1">
    <location>
        <begin position="121"/>
        <end position="144"/>
    </location>
</feature>
<protein>
    <submittedName>
        <fullName evidence="2">Uncharacterized protein</fullName>
    </submittedName>
</protein>
<keyword evidence="3" id="KW-1185">Reference proteome</keyword>
<dbReference type="EMBL" id="LS483470">
    <property type="protein sequence ID" value="SQI34972.1"/>
    <property type="molecule type" value="Genomic_DNA"/>
</dbReference>
<dbReference type="AlphaFoldDB" id="A0A2X4UJZ1"/>
<organism evidence="2 3">
    <name type="scientific">Leminorella richardii</name>
    <dbReference type="NCBI Taxonomy" id="158841"/>
    <lineage>
        <taxon>Bacteria</taxon>
        <taxon>Pseudomonadati</taxon>
        <taxon>Pseudomonadota</taxon>
        <taxon>Gammaproteobacteria</taxon>
        <taxon>Enterobacterales</taxon>
        <taxon>Budviciaceae</taxon>
        <taxon>Leminorella</taxon>
    </lineage>
</organism>
<dbReference type="Proteomes" id="UP000249005">
    <property type="component" value="Chromosome 1"/>
</dbReference>
<reference evidence="2 3" key="1">
    <citation type="submission" date="2018-06" db="EMBL/GenBank/DDBJ databases">
        <authorList>
            <consortium name="Pathogen Informatics"/>
            <person name="Doyle S."/>
        </authorList>
    </citation>
    <scope>NUCLEOTIDE SEQUENCE [LARGE SCALE GENOMIC DNA]</scope>
    <source>
        <strain evidence="2 3">NCTC12151</strain>
    </source>
</reference>
<evidence type="ECO:0000313" key="3">
    <source>
        <dbReference type="Proteomes" id="UP000249005"/>
    </source>
</evidence>
<feature type="compositionally biased region" description="Basic and acidic residues" evidence="1">
    <location>
        <begin position="125"/>
        <end position="142"/>
    </location>
</feature>
<gene>
    <name evidence="2" type="ORF">NCTC12151_00308</name>
</gene>
<dbReference type="KEGG" id="lri:NCTC12151_00308"/>
<accession>A0A2X4UJZ1</accession>
<evidence type="ECO:0000313" key="2">
    <source>
        <dbReference type="EMBL" id="SQI34972.1"/>
    </source>
</evidence>
<dbReference type="RefSeq" id="WP_027275832.1">
    <property type="nucleotide sequence ID" value="NZ_LR698987.1"/>
</dbReference>